<keyword evidence="16" id="KW-1185">Reference proteome</keyword>
<evidence type="ECO:0000256" key="5">
    <source>
        <dbReference type="ARBA" id="ARBA00022553"/>
    </source>
</evidence>
<dbReference type="Pfam" id="PF00122">
    <property type="entry name" value="E1-E2_ATPase"/>
    <property type="match status" value="1"/>
</dbReference>
<keyword evidence="7" id="KW-0479">Metal-binding</keyword>
<feature type="transmembrane region" description="Helical" evidence="13">
    <location>
        <begin position="244"/>
        <end position="261"/>
    </location>
</feature>
<evidence type="ECO:0000256" key="10">
    <source>
        <dbReference type="ARBA" id="ARBA00022989"/>
    </source>
</evidence>
<feature type="transmembrane region" description="Helical" evidence="13">
    <location>
        <begin position="427"/>
        <end position="446"/>
    </location>
</feature>
<dbReference type="KEGG" id="rhoz:GXP67_13565"/>
<keyword evidence="6 13" id="KW-0812">Transmembrane</keyword>
<feature type="transmembrane region" description="Helical" evidence="13">
    <location>
        <begin position="176"/>
        <end position="195"/>
    </location>
</feature>
<comment type="similarity">
    <text evidence="2">Belongs to the cation transport ATPase (P-type) (TC 3.A.3) family. Type IB subfamily.</text>
</comment>
<dbReference type="InterPro" id="IPR023299">
    <property type="entry name" value="ATPase_P-typ_cyto_dom_N"/>
</dbReference>
<evidence type="ECO:0000256" key="4">
    <source>
        <dbReference type="ARBA" id="ARBA00022475"/>
    </source>
</evidence>
<dbReference type="Gene3D" id="3.30.70.100">
    <property type="match status" value="1"/>
</dbReference>
<evidence type="ECO:0000256" key="12">
    <source>
        <dbReference type="ARBA" id="ARBA00023136"/>
    </source>
</evidence>
<evidence type="ECO:0000313" key="16">
    <source>
        <dbReference type="Proteomes" id="UP000480178"/>
    </source>
</evidence>
<dbReference type="InterPro" id="IPR036163">
    <property type="entry name" value="HMA_dom_sf"/>
</dbReference>
<evidence type="ECO:0000259" key="14">
    <source>
        <dbReference type="PROSITE" id="PS50846"/>
    </source>
</evidence>
<dbReference type="SUPFAM" id="SSF55008">
    <property type="entry name" value="HMA, heavy metal-associated domain"/>
    <property type="match status" value="1"/>
</dbReference>
<dbReference type="Proteomes" id="UP000480178">
    <property type="component" value="Chromosome"/>
</dbReference>
<dbReference type="InterPro" id="IPR001757">
    <property type="entry name" value="P_typ_ATPase"/>
</dbReference>
<dbReference type="Gene3D" id="3.40.1110.10">
    <property type="entry name" value="Calcium-transporting ATPase, cytoplasmic domain N"/>
    <property type="match status" value="1"/>
</dbReference>
<dbReference type="InterPro" id="IPR018303">
    <property type="entry name" value="ATPase_P-typ_P_site"/>
</dbReference>
<evidence type="ECO:0000256" key="6">
    <source>
        <dbReference type="ARBA" id="ARBA00022692"/>
    </source>
</evidence>
<dbReference type="PROSITE" id="PS00154">
    <property type="entry name" value="ATPASE_E1_E2"/>
    <property type="match status" value="1"/>
</dbReference>
<keyword evidence="9" id="KW-1278">Translocase</keyword>
<evidence type="ECO:0000256" key="3">
    <source>
        <dbReference type="ARBA" id="ARBA00022448"/>
    </source>
</evidence>
<evidence type="ECO:0000256" key="13">
    <source>
        <dbReference type="SAM" id="Phobius"/>
    </source>
</evidence>
<organism evidence="15 16">
    <name type="scientific">Rhodocytophaga rosea</name>
    <dbReference type="NCBI Taxonomy" id="2704465"/>
    <lineage>
        <taxon>Bacteria</taxon>
        <taxon>Pseudomonadati</taxon>
        <taxon>Bacteroidota</taxon>
        <taxon>Cytophagia</taxon>
        <taxon>Cytophagales</taxon>
        <taxon>Rhodocytophagaceae</taxon>
        <taxon>Rhodocytophaga</taxon>
    </lineage>
</organism>
<proteinExistence type="inferred from homology"/>
<dbReference type="PRINTS" id="PR00119">
    <property type="entry name" value="CATATPASE"/>
</dbReference>
<dbReference type="InterPro" id="IPR021993">
    <property type="entry name" value="ATPase-cat-bd"/>
</dbReference>
<dbReference type="PROSITE" id="PS50846">
    <property type="entry name" value="HMA_2"/>
    <property type="match status" value="1"/>
</dbReference>
<dbReference type="GO" id="GO:0005524">
    <property type="term" value="F:ATP binding"/>
    <property type="evidence" value="ECO:0007669"/>
    <property type="project" value="InterPro"/>
</dbReference>
<dbReference type="EMBL" id="CP048222">
    <property type="protein sequence ID" value="QHT67584.1"/>
    <property type="molecule type" value="Genomic_DNA"/>
</dbReference>
<evidence type="ECO:0000256" key="2">
    <source>
        <dbReference type="ARBA" id="ARBA00006024"/>
    </source>
</evidence>
<dbReference type="PRINTS" id="PR00943">
    <property type="entry name" value="CUATPASE"/>
</dbReference>
<feature type="transmembrane region" description="Helical" evidence="13">
    <location>
        <begin position="743"/>
        <end position="764"/>
    </location>
</feature>
<evidence type="ECO:0000256" key="8">
    <source>
        <dbReference type="ARBA" id="ARBA00022842"/>
    </source>
</evidence>
<dbReference type="AlphaFoldDB" id="A0A6C0GIC7"/>
<feature type="domain" description="HMA" evidence="14">
    <location>
        <begin position="92"/>
        <end position="158"/>
    </location>
</feature>
<keyword evidence="12 13" id="KW-0472">Membrane</keyword>
<dbReference type="InterPro" id="IPR023298">
    <property type="entry name" value="ATPase_P-typ_TM_dom_sf"/>
</dbReference>
<dbReference type="InterPro" id="IPR059000">
    <property type="entry name" value="ATPase_P-type_domA"/>
</dbReference>
<dbReference type="GO" id="GO:0016887">
    <property type="term" value="F:ATP hydrolysis activity"/>
    <property type="evidence" value="ECO:0007669"/>
    <property type="project" value="InterPro"/>
</dbReference>
<reference evidence="15 16" key="1">
    <citation type="submission" date="2020-01" db="EMBL/GenBank/DDBJ databases">
        <authorList>
            <person name="Kim M.K."/>
        </authorList>
    </citation>
    <scope>NUCLEOTIDE SEQUENCE [LARGE SCALE GENOMIC DNA]</scope>
    <source>
        <strain evidence="15 16">172606-1</strain>
    </source>
</reference>
<dbReference type="GO" id="GO:0043682">
    <property type="term" value="F:P-type divalent copper transporter activity"/>
    <property type="evidence" value="ECO:0007669"/>
    <property type="project" value="TreeGrafter"/>
</dbReference>
<dbReference type="Pfam" id="PF12156">
    <property type="entry name" value="ATPase-cat_bd"/>
    <property type="match status" value="1"/>
</dbReference>
<feature type="transmembrane region" description="Helical" evidence="13">
    <location>
        <begin position="770"/>
        <end position="795"/>
    </location>
</feature>
<dbReference type="GO" id="GO:0055070">
    <property type="term" value="P:copper ion homeostasis"/>
    <property type="evidence" value="ECO:0007669"/>
    <property type="project" value="TreeGrafter"/>
</dbReference>
<evidence type="ECO:0000256" key="11">
    <source>
        <dbReference type="ARBA" id="ARBA00023065"/>
    </source>
</evidence>
<dbReference type="PANTHER" id="PTHR43520">
    <property type="entry name" value="ATP7, ISOFORM B"/>
    <property type="match status" value="1"/>
</dbReference>
<dbReference type="GO" id="GO:0005886">
    <property type="term" value="C:plasma membrane"/>
    <property type="evidence" value="ECO:0007669"/>
    <property type="project" value="UniProtKB-SubCell"/>
</dbReference>
<dbReference type="InterPro" id="IPR006121">
    <property type="entry name" value="HMA_dom"/>
</dbReference>
<accession>A0A6C0GIC7</accession>
<dbReference type="CDD" id="cd00371">
    <property type="entry name" value="HMA"/>
    <property type="match status" value="1"/>
</dbReference>
<protein>
    <submittedName>
        <fullName evidence="15">HAD-IC family P-type ATPase</fullName>
    </submittedName>
</protein>
<dbReference type="Gene3D" id="3.40.50.1000">
    <property type="entry name" value="HAD superfamily/HAD-like"/>
    <property type="match status" value="1"/>
</dbReference>
<gene>
    <name evidence="15" type="ORF">GXP67_13565</name>
</gene>
<evidence type="ECO:0000256" key="1">
    <source>
        <dbReference type="ARBA" id="ARBA00004651"/>
    </source>
</evidence>
<keyword evidence="3" id="KW-0813">Transport</keyword>
<keyword evidence="11" id="KW-0406">Ion transport</keyword>
<dbReference type="SUPFAM" id="SSF81653">
    <property type="entry name" value="Calcium ATPase, transduction domain A"/>
    <property type="match status" value="1"/>
</dbReference>
<evidence type="ECO:0000256" key="9">
    <source>
        <dbReference type="ARBA" id="ARBA00022967"/>
    </source>
</evidence>
<dbReference type="SUPFAM" id="SSF56784">
    <property type="entry name" value="HAD-like"/>
    <property type="match status" value="1"/>
</dbReference>
<dbReference type="InterPro" id="IPR023214">
    <property type="entry name" value="HAD_sf"/>
</dbReference>
<dbReference type="NCBIfam" id="TIGR01494">
    <property type="entry name" value="ATPase_P-type"/>
    <property type="match status" value="1"/>
</dbReference>
<evidence type="ECO:0000256" key="7">
    <source>
        <dbReference type="ARBA" id="ARBA00022723"/>
    </source>
</evidence>
<feature type="transmembrane region" description="Helical" evidence="13">
    <location>
        <begin position="452"/>
        <end position="474"/>
    </location>
</feature>
<dbReference type="Pfam" id="PF00702">
    <property type="entry name" value="Hydrolase"/>
    <property type="match status" value="1"/>
</dbReference>
<evidence type="ECO:0000313" key="15">
    <source>
        <dbReference type="EMBL" id="QHT67584.1"/>
    </source>
</evidence>
<dbReference type="InterPro" id="IPR008250">
    <property type="entry name" value="ATPase_P-typ_transduc_dom_A_sf"/>
</dbReference>
<feature type="transmembrane region" description="Helical" evidence="13">
    <location>
        <begin position="215"/>
        <end position="237"/>
    </location>
</feature>
<dbReference type="RefSeq" id="WP_162443612.1">
    <property type="nucleotide sequence ID" value="NZ_CP048222.1"/>
</dbReference>
<dbReference type="PANTHER" id="PTHR43520:SF5">
    <property type="entry name" value="CATION-TRANSPORTING P-TYPE ATPASE-RELATED"/>
    <property type="match status" value="1"/>
</dbReference>
<dbReference type="Gene3D" id="2.70.150.10">
    <property type="entry name" value="Calcium-transporting ATPase, cytoplasmic transduction domain A"/>
    <property type="match status" value="1"/>
</dbReference>
<dbReference type="SUPFAM" id="SSF81665">
    <property type="entry name" value="Calcium ATPase, transmembrane domain M"/>
    <property type="match status" value="1"/>
</dbReference>
<dbReference type="GO" id="GO:0005507">
    <property type="term" value="F:copper ion binding"/>
    <property type="evidence" value="ECO:0007669"/>
    <property type="project" value="TreeGrafter"/>
</dbReference>
<keyword evidence="8" id="KW-0460">Magnesium</keyword>
<keyword evidence="4" id="KW-1003">Cell membrane</keyword>
<sequence>METLIAEDIKCHHCGDTCPDTSIHLEADKFFCCEGCKTVYEILSENGMCSYYDLSKNPGITLKGKNFGSKYAYLSNQEIAQSLLNYASENLNKITFYIPTIHCSSCIWLLENLYKLRKGISVSRVNFMKKELAISFNPTILSLQKVVELLATLGYAPEISLEEYTNKTQEKTSYSIFLKMGIVGFCTGNIMLLSFPEYFGLDDVMESGHKQYFTWLNVVLSLPVFFYGASGYFISAWQSLREKVINLDVPISIGITALFGRSLYETLSGVGPGYWDSLAGLIFFLLIGKWLQNKTYENLSFERKYTSYFPLAATILKNGQEESIPVSQLKTGDTLIIRNRELIPADSLLVSTTAQIDYSFVTGEAEPVEKKASDYIYAGGRQVGTNIELTVQKPVSQSYLTQLWNNEAFAKEKTTPVTKLAANFARYFTYITLSIAILAAIFWFFVDKSLMWNAFTAVLIVACPCALSLSMPFTMENTMRIFGKNGVYVKNPGVIQHLATIRHMVFDKTGTLTQNKEAGVSFVGNPLTAEEKQAIPSLTAHSTHPLSRKISKYLSENTALEPSIFQEKTGKGIEGVINGQIIRLGSASFVPIPEKDKAVGVSRVYVAVNGVYKGYFQFDVRYRQGLQQVLEKLKSTYKLSLLSGDHPVDVPLLQPLFGNSNLHFEQSPSDKLRYIAQLQAKGEKVLMAGDGLNDAGALKQSDVGLVLTEDVHAFFPACDVLMDAKQFSRLPDFIRFSQTSVNIVKVSFLLSLVYNFIGISLAVSGSLSPVFAAIFMPLSSMSVVGFAVGVSSLYARFRKL</sequence>
<comment type="subcellular location">
    <subcellularLocation>
        <location evidence="1">Cell membrane</location>
        <topology evidence="1">Multi-pass membrane protein</topology>
    </subcellularLocation>
</comment>
<keyword evidence="5" id="KW-0597">Phosphoprotein</keyword>
<name>A0A6C0GIC7_9BACT</name>
<keyword evidence="10 13" id="KW-1133">Transmembrane helix</keyword>
<dbReference type="InterPro" id="IPR036412">
    <property type="entry name" value="HAD-like_sf"/>
</dbReference>
<feature type="transmembrane region" description="Helical" evidence="13">
    <location>
        <begin position="273"/>
        <end position="291"/>
    </location>
</feature>